<comment type="caution">
    <text evidence="2">The sequence shown here is derived from an EMBL/GenBank/DDBJ whole genome shotgun (WGS) entry which is preliminary data.</text>
</comment>
<dbReference type="OrthoDB" id="5397195at2759"/>
<name>A0A8H3EKS4_9LECA</name>
<sequence length="80" mass="8807">MSKQEGSFGILGSSKLNTVDGKNPPKSPETSKSTLGMASGGMSNQNKQEGYRQECQRAHDEMESRLKDEELQGRSRGWSD</sequence>
<proteinExistence type="predicted"/>
<protein>
    <submittedName>
        <fullName evidence="2">Uncharacterized protein</fullName>
    </submittedName>
</protein>
<evidence type="ECO:0000256" key="1">
    <source>
        <dbReference type="SAM" id="MobiDB-lite"/>
    </source>
</evidence>
<feature type="compositionally biased region" description="Basic and acidic residues" evidence="1">
    <location>
        <begin position="49"/>
        <end position="80"/>
    </location>
</feature>
<dbReference type="AlphaFoldDB" id="A0A8H3EKS4"/>
<evidence type="ECO:0000313" key="3">
    <source>
        <dbReference type="Proteomes" id="UP000664521"/>
    </source>
</evidence>
<dbReference type="EMBL" id="CAJPDS010000005">
    <property type="protein sequence ID" value="CAF9907203.1"/>
    <property type="molecule type" value="Genomic_DNA"/>
</dbReference>
<keyword evidence="3" id="KW-1185">Reference proteome</keyword>
<organism evidence="2 3">
    <name type="scientific">Heterodermia speciosa</name>
    <dbReference type="NCBI Taxonomy" id="116794"/>
    <lineage>
        <taxon>Eukaryota</taxon>
        <taxon>Fungi</taxon>
        <taxon>Dikarya</taxon>
        <taxon>Ascomycota</taxon>
        <taxon>Pezizomycotina</taxon>
        <taxon>Lecanoromycetes</taxon>
        <taxon>OSLEUM clade</taxon>
        <taxon>Lecanoromycetidae</taxon>
        <taxon>Caliciales</taxon>
        <taxon>Physciaceae</taxon>
        <taxon>Heterodermia</taxon>
    </lineage>
</organism>
<feature type="compositionally biased region" description="Polar residues" evidence="1">
    <location>
        <begin position="28"/>
        <end position="48"/>
    </location>
</feature>
<reference evidence="2" key="1">
    <citation type="submission" date="2021-03" db="EMBL/GenBank/DDBJ databases">
        <authorList>
            <person name="Tagirdzhanova G."/>
        </authorList>
    </citation>
    <scope>NUCLEOTIDE SEQUENCE</scope>
</reference>
<feature type="region of interest" description="Disordered" evidence="1">
    <location>
        <begin position="1"/>
        <end position="80"/>
    </location>
</feature>
<evidence type="ECO:0000313" key="2">
    <source>
        <dbReference type="EMBL" id="CAF9907203.1"/>
    </source>
</evidence>
<gene>
    <name evidence="2" type="ORF">HETSPECPRED_007069</name>
</gene>
<accession>A0A8H3EKS4</accession>
<dbReference type="Proteomes" id="UP000664521">
    <property type="component" value="Unassembled WGS sequence"/>
</dbReference>